<reference evidence="1" key="1">
    <citation type="submission" date="2025-08" db="UniProtKB">
        <authorList>
            <consortium name="Ensembl"/>
        </authorList>
    </citation>
    <scope>IDENTIFICATION</scope>
</reference>
<accession>A0A8C6A3P4</accession>
<evidence type="ECO:0000313" key="1">
    <source>
        <dbReference type="Ensembl" id="ENSMMMP00000023452.1"/>
    </source>
</evidence>
<dbReference type="AlphaFoldDB" id="A0A8C6A3P4"/>
<proteinExistence type="predicted"/>
<dbReference type="Ensembl" id="ENSMMMT00000026557.1">
    <property type="protein sequence ID" value="ENSMMMP00000023452.1"/>
    <property type="gene ID" value="ENSMMMG00000020537.1"/>
</dbReference>
<reference evidence="1" key="2">
    <citation type="submission" date="2025-09" db="UniProtKB">
        <authorList>
            <consortium name="Ensembl"/>
        </authorList>
    </citation>
    <scope>IDENTIFICATION</scope>
</reference>
<evidence type="ECO:0000313" key="2">
    <source>
        <dbReference type="Proteomes" id="UP000694407"/>
    </source>
</evidence>
<dbReference type="Proteomes" id="UP000694407">
    <property type="component" value="Unplaced"/>
</dbReference>
<name>A0A8C6A3P4_MARMA</name>
<protein>
    <submittedName>
        <fullName evidence="1">Uncharacterized protein</fullName>
    </submittedName>
</protein>
<sequence length="51" mass="5935">MEIPALKMNPARDMKICLLTHSQVHQMVSPTSAFPVTWSQYICNKLEILRY</sequence>
<keyword evidence="2" id="KW-1185">Reference proteome</keyword>
<organism evidence="1 2">
    <name type="scientific">Marmota marmota marmota</name>
    <name type="common">Alpine marmot</name>
    <dbReference type="NCBI Taxonomy" id="9994"/>
    <lineage>
        <taxon>Eukaryota</taxon>
        <taxon>Metazoa</taxon>
        <taxon>Chordata</taxon>
        <taxon>Craniata</taxon>
        <taxon>Vertebrata</taxon>
        <taxon>Euteleostomi</taxon>
        <taxon>Mammalia</taxon>
        <taxon>Eutheria</taxon>
        <taxon>Euarchontoglires</taxon>
        <taxon>Glires</taxon>
        <taxon>Rodentia</taxon>
        <taxon>Sciuromorpha</taxon>
        <taxon>Sciuridae</taxon>
        <taxon>Xerinae</taxon>
        <taxon>Marmotini</taxon>
        <taxon>Marmota</taxon>
    </lineage>
</organism>
<dbReference type="GeneTree" id="ENSGT00980000201455"/>